<evidence type="ECO:0000256" key="1">
    <source>
        <dbReference type="SAM" id="MobiDB-lite"/>
    </source>
</evidence>
<dbReference type="AlphaFoldDB" id="A0AAW2DWX1"/>
<feature type="compositionally biased region" description="Low complexity" evidence="1">
    <location>
        <begin position="8"/>
        <end position="25"/>
    </location>
</feature>
<gene>
    <name evidence="2" type="ORF">SO802_001381</name>
</gene>
<protein>
    <submittedName>
        <fullName evidence="2">Uncharacterized protein</fullName>
    </submittedName>
</protein>
<keyword evidence="3" id="KW-1185">Reference proteome</keyword>
<organism evidence="2 3">
    <name type="scientific">Lithocarpus litseifolius</name>
    <dbReference type="NCBI Taxonomy" id="425828"/>
    <lineage>
        <taxon>Eukaryota</taxon>
        <taxon>Viridiplantae</taxon>
        <taxon>Streptophyta</taxon>
        <taxon>Embryophyta</taxon>
        <taxon>Tracheophyta</taxon>
        <taxon>Spermatophyta</taxon>
        <taxon>Magnoliopsida</taxon>
        <taxon>eudicotyledons</taxon>
        <taxon>Gunneridae</taxon>
        <taxon>Pentapetalae</taxon>
        <taxon>rosids</taxon>
        <taxon>fabids</taxon>
        <taxon>Fagales</taxon>
        <taxon>Fagaceae</taxon>
        <taxon>Lithocarpus</taxon>
    </lineage>
</organism>
<proteinExistence type="predicted"/>
<feature type="region of interest" description="Disordered" evidence="1">
    <location>
        <begin position="1"/>
        <end position="26"/>
    </location>
</feature>
<dbReference type="EMBL" id="JAZDWU010000001">
    <property type="protein sequence ID" value="KAL0014312.1"/>
    <property type="molecule type" value="Genomic_DNA"/>
</dbReference>
<evidence type="ECO:0000313" key="2">
    <source>
        <dbReference type="EMBL" id="KAL0014312.1"/>
    </source>
</evidence>
<evidence type="ECO:0000313" key="3">
    <source>
        <dbReference type="Proteomes" id="UP001459277"/>
    </source>
</evidence>
<comment type="caution">
    <text evidence="2">The sequence shown here is derived from an EMBL/GenBank/DDBJ whole genome shotgun (WGS) entry which is preliminary data.</text>
</comment>
<name>A0AAW2DWX1_9ROSI</name>
<sequence length="163" mass="17365">MEVREFRGFTAGGSSSTKAGSSVGKPAHLVESGVARMVEERSPLMEISNTPMNPKSGDTAASISSKFASAKLLRIRDCPIVEHEDAHIAVNPKLHEQLSLDSEMEGVACDTQGVVLIDLPGLSDWDAHLDAVSWVDDMSEVEHHVSGADEMHVEGDGSVLLSS</sequence>
<accession>A0AAW2DWX1</accession>
<dbReference type="Proteomes" id="UP001459277">
    <property type="component" value="Unassembled WGS sequence"/>
</dbReference>
<reference evidence="2 3" key="1">
    <citation type="submission" date="2024-01" db="EMBL/GenBank/DDBJ databases">
        <title>A telomere-to-telomere, gap-free genome of sweet tea (Lithocarpus litseifolius).</title>
        <authorList>
            <person name="Zhou J."/>
        </authorList>
    </citation>
    <scope>NUCLEOTIDE SEQUENCE [LARGE SCALE GENOMIC DNA]</scope>
    <source>
        <strain evidence="2">Zhou-2022a</strain>
        <tissue evidence="2">Leaf</tissue>
    </source>
</reference>